<protein>
    <submittedName>
        <fullName evidence="1">Uncharacterized protein</fullName>
    </submittedName>
</protein>
<dbReference type="RefSeq" id="WP_148425095.1">
    <property type="nucleotide sequence ID" value="NZ_BANI01000254.1"/>
</dbReference>
<sequence>MEPDMPKKAKKFEFTLTPTEAAEIKMPKGVGGRQQLEMQLYRQLQATPNKISLDDKGLGKLLRYMCQYDGSKPPSEGGGLQARLHRAFSGPLKSKLGL</sequence>
<evidence type="ECO:0000313" key="2">
    <source>
        <dbReference type="Proteomes" id="UP000032675"/>
    </source>
</evidence>
<reference evidence="1 2" key="1">
    <citation type="submission" date="2012-11" db="EMBL/GenBank/DDBJ databases">
        <title>Whole genome sequence of Gluconacetobacter europaeus NBRC3261.</title>
        <authorList>
            <person name="Azuma Y."/>
            <person name="Higashiura N."/>
            <person name="Hirakawa H."/>
            <person name="Matsushita K."/>
        </authorList>
    </citation>
    <scope>NUCLEOTIDE SEQUENCE [LARGE SCALE GENOMIC DNA]</scope>
    <source>
        <strain evidence="1 2">NBRC 3261</strain>
    </source>
</reference>
<dbReference type="Proteomes" id="UP000032675">
    <property type="component" value="Unassembled WGS sequence"/>
</dbReference>
<evidence type="ECO:0000313" key="1">
    <source>
        <dbReference type="EMBL" id="GAN97882.1"/>
    </source>
</evidence>
<gene>
    <name evidence="1" type="ORF">Geu3261_0301_005</name>
</gene>
<dbReference type="EMBL" id="BANI01000254">
    <property type="protein sequence ID" value="GAN97882.1"/>
    <property type="molecule type" value="Genomic_DNA"/>
</dbReference>
<name>A0A0D6Q2U6_KOMEU</name>
<proteinExistence type="predicted"/>
<organism evidence="1 2">
    <name type="scientific">Komagataeibacter europaeus NBRC 3261</name>
    <dbReference type="NCBI Taxonomy" id="1234669"/>
    <lineage>
        <taxon>Bacteria</taxon>
        <taxon>Pseudomonadati</taxon>
        <taxon>Pseudomonadota</taxon>
        <taxon>Alphaproteobacteria</taxon>
        <taxon>Acetobacterales</taxon>
        <taxon>Acetobacteraceae</taxon>
        <taxon>Komagataeibacter</taxon>
    </lineage>
</organism>
<dbReference type="AlphaFoldDB" id="A0A0D6Q2U6"/>
<accession>A0A0D6Q2U6</accession>
<comment type="caution">
    <text evidence="1">The sequence shown here is derived from an EMBL/GenBank/DDBJ whole genome shotgun (WGS) entry which is preliminary data.</text>
</comment>